<keyword evidence="4" id="KW-1185">Reference proteome</keyword>
<keyword evidence="2" id="KW-0732">Signal</keyword>
<gene>
    <name evidence="3" type="ORF">BDN70DRAFT_899113</name>
</gene>
<feature type="compositionally biased region" description="Low complexity" evidence="1">
    <location>
        <begin position="120"/>
        <end position="138"/>
    </location>
</feature>
<feature type="region of interest" description="Disordered" evidence="1">
    <location>
        <begin position="117"/>
        <end position="148"/>
    </location>
</feature>
<evidence type="ECO:0000313" key="3">
    <source>
        <dbReference type="EMBL" id="KAF9474268.1"/>
    </source>
</evidence>
<organism evidence="3 4">
    <name type="scientific">Pholiota conissans</name>
    <dbReference type="NCBI Taxonomy" id="109636"/>
    <lineage>
        <taxon>Eukaryota</taxon>
        <taxon>Fungi</taxon>
        <taxon>Dikarya</taxon>
        <taxon>Basidiomycota</taxon>
        <taxon>Agaricomycotina</taxon>
        <taxon>Agaricomycetes</taxon>
        <taxon>Agaricomycetidae</taxon>
        <taxon>Agaricales</taxon>
        <taxon>Agaricineae</taxon>
        <taxon>Strophariaceae</taxon>
        <taxon>Pholiota</taxon>
    </lineage>
</organism>
<dbReference type="OrthoDB" id="5150177at2759"/>
<feature type="compositionally biased region" description="Low complexity" evidence="1">
    <location>
        <begin position="171"/>
        <end position="185"/>
    </location>
</feature>
<dbReference type="Proteomes" id="UP000807469">
    <property type="component" value="Unassembled WGS sequence"/>
</dbReference>
<evidence type="ECO:0000256" key="1">
    <source>
        <dbReference type="SAM" id="MobiDB-lite"/>
    </source>
</evidence>
<proteinExistence type="predicted"/>
<feature type="region of interest" description="Disordered" evidence="1">
    <location>
        <begin position="164"/>
        <end position="191"/>
    </location>
</feature>
<dbReference type="EMBL" id="MU155388">
    <property type="protein sequence ID" value="KAF9474268.1"/>
    <property type="molecule type" value="Genomic_DNA"/>
</dbReference>
<feature type="chain" id="PRO_5040400562" evidence="2">
    <location>
        <begin position="23"/>
        <end position="248"/>
    </location>
</feature>
<protein>
    <submittedName>
        <fullName evidence="3">Uncharacterized protein</fullName>
    </submittedName>
</protein>
<evidence type="ECO:0000313" key="4">
    <source>
        <dbReference type="Proteomes" id="UP000807469"/>
    </source>
</evidence>
<sequence length="248" mass="27348">MQLTPSFILAAMFALKATSVIATPMVSEPAGDIEARDVAPFETEFEAREFDEDFDLEARGFDNELDLEARELDEMLDLDARAFDDAVEVEERDFEGFENIEARKFAFLGKFGSAVTSKKPSTATRATSRASSGRTAPRVGGANSHPGAARLRAGVPHRRLGGAHVQHKLGRTGATASRGTRTGTGHFSHFTRPSRFATNMRSEKSQIRKEANEIHSVKNKLRKQGTAIHLQEQIHRDSLRLHQTGAVF</sequence>
<feature type="signal peptide" evidence="2">
    <location>
        <begin position="1"/>
        <end position="22"/>
    </location>
</feature>
<name>A0A9P5YSG3_9AGAR</name>
<dbReference type="AlphaFoldDB" id="A0A9P5YSG3"/>
<reference evidence="3" key="1">
    <citation type="submission" date="2020-11" db="EMBL/GenBank/DDBJ databases">
        <authorList>
            <consortium name="DOE Joint Genome Institute"/>
            <person name="Ahrendt S."/>
            <person name="Riley R."/>
            <person name="Andreopoulos W."/>
            <person name="Labutti K."/>
            <person name="Pangilinan J."/>
            <person name="Ruiz-Duenas F.J."/>
            <person name="Barrasa J.M."/>
            <person name="Sanchez-Garcia M."/>
            <person name="Camarero S."/>
            <person name="Miyauchi S."/>
            <person name="Serrano A."/>
            <person name="Linde D."/>
            <person name="Babiker R."/>
            <person name="Drula E."/>
            <person name="Ayuso-Fernandez I."/>
            <person name="Pacheco R."/>
            <person name="Padilla G."/>
            <person name="Ferreira P."/>
            <person name="Barriuso J."/>
            <person name="Kellner H."/>
            <person name="Castanera R."/>
            <person name="Alfaro M."/>
            <person name="Ramirez L."/>
            <person name="Pisabarro A.G."/>
            <person name="Kuo A."/>
            <person name="Tritt A."/>
            <person name="Lipzen A."/>
            <person name="He G."/>
            <person name="Yan M."/>
            <person name="Ng V."/>
            <person name="Cullen D."/>
            <person name="Martin F."/>
            <person name="Rosso M.-N."/>
            <person name="Henrissat B."/>
            <person name="Hibbett D."/>
            <person name="Martinez A.T."/>
            <person name="Grigoriev I.V."/>
        </authorList>
    </citation>
    <scope>NUCLEOTIDE SEQUENCE</scope>
    <source>
        <strain evidence="3">CIRM-BRFM 674</strain>
    </source>
</reference>
<comment type="caution">
    <text evidence="3">The sequence shown here is derived from an EMBL/GenBank/DDBJ whole genome shotgun (WGS) entry which is preliminary data.</text>
</comment>
<evidence type="ECO:0000256" key="2">
    <source>
        <dbReference type="SAM" id="SignalP"/>
    </source>
</evidence>
<accession>A0A9P5YSG3</accession>